<evidence type="ECO:0000256" key="1">
    <source>
        <dbReference type="SAM" id="MobiDB-lite"/>
    </source>
</evidence>
<reference evidence="2 3" key="1">
    <citation type="journal article" date="2019" name="Sci. Rep.">
        <title>Orb-weaving spider Araneus ventricosus genome elucidates the spidroin gene catalogue.</title>
        <authorList>
            <person name="Kono N."/>
            <person name="Nakamura H."/>
            <person name="Ohtoshi R."/>
            <person name="Moran D.A.P."/>
            <person name="Shinohara A."/>
            <person name="Yoshida Y."/>
            <person name="Fujiwara M."/>
            <person name="Mori M."/>
            <person name="Tomita M."/>
            <person name="Arakawa K."/>
        </authorList>
    </citation>
    <scope>NUCLEOTIDE SEQUENCE [LARGE SCALE GENOMIC DNA]</scope>
</reference>
<name>A0A4Y2J438_ARAVE</name>
<gene>
    <name evidence="2" type="ORF">AVEN_4024_1</name>
</gene>
<sequence length="88" mass="10205">MTRTTPELAPPLQTSASNQRENIWSPKYDLTCNKPYVPHTRLIFRMHRRRLATSPSFDVRAIYHHNAGNRCTYKPTSHIDFSCSDDGE</sequence>
<protein>
    <submittedName>
        <fullName evidence="2">Uncharacterized protein</fullName>
    </submittedName>
</protein>
<dbReference type="AlphaFoldDB" id="A0A4Y2J438"/>
<accession>A0A4Y2J438</accession>
<evidence type="ECO:0000313" key="2">
    <source>
        <dbReference type="EMBL" id="GBM85001.1"/>
    </source>
</evidence>
<comment type="caution">
    <text evidence="2">The sequence shown here is derived from an EMBL/GenBank/DDBJ whole genome shotgun (WGS) entry which is preliminary data.</text>
</comment>
<dbReference type="EMBL" id="BGPR01003202">
    <property type="protein sequence ID" value="GBM85001.1"/>
    <property type="molecule type" value="Genomic_DNA"/>
</dbReference>
<organism evidence="2 3">
    <name type="scientific">Araneus ventricosus</name>
    <name type="common">Orbweaver spider</name>
    <name type="synonym">Epeira ventricosa</name>
    <dbReference type="NCBI Taxonomy" id="182803"/>
    <lineage>
        <taxon>Eukaryota</taxon>
        <taxon>Metazoa</taxon>
        <taxon>Ecdysozoa</taxon>
        <taxon>Arthropoda</taxon>
        <taxon>Chelicerata</taxon>
        <taxon>Arachnida</taxon>
        <taxon>Araneae</taxon>
        <taxon>Araneomorphae</taxon>
        <taxon>Entelegynae</taxon>
        <taxon>Araneoidea</taxon>
        <taxon>Araneidae</taxon>
        <taxon>Araneus</taxon>
    </lineage>
</organism>
<feature type="region of interest" description="Disordered" evidence="1">
    <location>
        <begin position="1"/>
        <end position="20"/>
    </location>
</feature>
<dbReference type="Proteomes" id="UP000499080">
    <property type="component" value="Unassembled WGS sequence"/>
</dbReference>
<proteinExistence type="predicted"/>
<evidence type="ECO:0000313" key="3">
    <source>
        <dbReference type="Proteomes" id="UP000499080"/>
    </source>
</evidence>
<keyword evidence="3" id="KW-1185">Reference proteome</keyword>